<reference evidence="2" key="1">
    <citation type="submission" date="2021-03" db="EMBL/GenBank/DDBJ databases">
        <authorList>
            <person name="Bekaert M."/>
        </authorList>
    </citation>
    <scope>NUCLEOTIDE SEQUENCE</scope>
</reference>
<dbReference type="InterPro" id="IPR049050">
    <property type="entry name" value="nSTAND3"/>
</dbReference>
<gene>
    <name evidence="2" type="ORF">MEDL_36650</name>
</gene>
<comment type="caution">
    <text evidence="2">The sequence shown here is derived from an EMBL/GenBank/DDBJ whole genome shotgun (WGS) entry which is preliminary data.</text>
</comment>
<dbReference type="Pfam" id="PF20720">
    <property type="entry name" value="nSTAND3"/>
    <property type="match status" value="1"/>
</dbReference>
<proteinExistence type="predicted"/>
<dbReference type="Proteomes" id="UP000683360">
    <property type="component" value="Unassembled WGS sequence"/>
</dbReference>
<dbReference type="EMBL" id="CAJPWZ010001786">
    <property type="protein sequence ID" value="CAG2223375.1"/>
    <property type="molecule type" value="Genomic_DNA"/>
</dbReference>
<evidence type="ECO:0000259" key="1">
    <source>
        <dbReference type="Pfam" id="PF20720"/>
    </source>
</evidence>
<name>A0A8S3SYF3_MYTED</name>
<dbReference type="OrthoDB" id="6092734at2759"/>
<keyword evidence="3" id="KW-1185">Reference proteome</keyword>
<evidence type="ECO:0000313" key="3">
    <source>
        <dbReference type="Proteomes" id="UP000683360"/>
    </source>
</evidence>
<evidence type="ECO:0000313" key="2">
    <source>
        <dbReference type="EMBL" id="CAG2223375.1"/>
    </source>
</evidence>
<protein>
    <recommendedName>
        <fullName evidence="1">Novel STAND NTPase 3 domain-containing protein</fullName>
    </recommendedName>
</protein>
<accession>A0A8S3SYF3</accession>
<dbReference type="AlphaFoldDB" id="A0A8S3SYF3"/>
<organism evidence="2 3">
    <name type="scientific">Mytilus edulis</name>
    <name type="common">Blue mussel</name>
    <dbReference type="NCBI Taxonomy" id="6550"/>
    <lineage>
        <taxon>Eukaryota</taxon>
        <taxon>Metazoa</taxon>
        <taxon>Spiralia</taxon>
        <taxon>Lophotrochozoa</taxon>
        <taxon>Mollusca</taxon>
        <taxon>Bivalvia</taxon>
        <taxon>Autobranchia</taxon>
        <taxon>Pteriomorphia</taxon>
        <taxon>Mytilida</taxon>
        <taxon>Mytiloidea</taxon>
        <taxon>Mytilidae</taxon>
        <taxon>Mytilinae</taxon>
        <taxon>Mytilus</taxon>
    </lineage>
</organism>
<sequence>MYPEYDVVKVSDLHLVEQLLNKDSKMILLLEDVFGKTNCKFSKDSDKSVLDFLQSYIDDGTVKIIFTIRSEVKKSLQYQDLFSSHRIFKGFEEIDLDSSKFKMTVDEKKKLLTNYCLTNNIKIVNAWENENYDDESILDKKNPVKINEATLISIVNIETYLGFPESCYMFTTNRALTRLGIRFFKHPSRSLNHEIDCLRRNGEYNSKERISYITLVYTLLSSNTLKINDFDESLVASILKSCYNRDKFIKKGQIVDAAGEMTGGYLTCNAEMSVFQFQHQTIFESILLSYYKVDPKLVLTTIDFEMIREIVKLCNFHAAKEEIRMIVPKELYGDLARRLFIIFRDQFSHMPSIFIKVLCDSDLMTYIDGDFVQQLCENFTEASNLDITTLITYEGKSEEVAFCLTAAILWYTTLKGWTWENVKIIMDSLKCSLRSETRSNVGDACKRTIIAAFLYSCDKKKTDTIEPFLKTIDELEIRFDINRYFQDLVYNQNQSVASCVLQHFSQKINIVEAILETDREKLHFLLNILSGTFFCSNIQYSVLINDRTKMIKWFFSSVDPMHFNMTEAVQTSGNKGLLEVVDWFIKTFQYKLFNCQVLMKEACRKGWETVVSSFLKEEAYQAYDFKSILIAAYQYSWHTIAKELLEKSTMETFEVTDLMTEACRKSDFENVTSLIIYIAEKDISLNNTIKNVFEALKNNASWCLSDFCTNFVKVLLTHIDSNKTLTRHEDLKSLRTINLFLDCVSETTFNFRVAVAESISDDIVHKQNWMILNVDPELLDIQEVILFTFTNTNSYSIAKSLLETVNHNLFDMKTVTNRVCWLGKHEMLKSILELVDPILVDMKTNTIEASRIGHLGVVKCV</sequence>
<feature type="domain" description="Novel STAND NTPase 3" evidence="1">
    <location>
        <begin position="4"/>
        <end position="116"/>
    </location>
</feature>